<accession>A2EKT0</accession>
<dbReference type="InParanoid" id="A2EKT0"/>
<dbReference type="VEuPathDB" id="TrichDB:TVAGG3_0865310"/>
<dbReference type="Pfam" id="PF10416">
    <property type="entry name" value="IBD"/>
    <property type="match status" value="1"/>
</dbReference>
<name>A2EKT0_TRIV3</name>
<dbReference type="KEGG" id="tva:4764608"/>
<keyword evidence="3" id="KW-1185">Reference proteome</keyword>
<dbReference type="AlphaFoldDB" id="A2EKT0"/>
<protein>
    <recommendedName>
        <fullName evidence="1">Initiator binding domain-containing protein</fullName>
    </recommendedName>
</protein>
<dbReference type="VEuPathDB" id="TrichDB:TVAG_310140"/>
<dbReference type="Proteomes" id="UP000001542">
    <property type="component" value="Unassembled WGS sequence"/>
</dbReference>
<reference evidence="2" key="2">
    <citation type="journal article" date="2007" name="Science">
        <title>Draft genome sequence of the sexually transmitted pathogen Trichomonas vaginalis.</title>
        <authorList>
            <person name="Carlton J.M."/>
            <person name="Hirt R.P."/>
            <person name="Silva J.C."/>
            <person name="Delcher A.L."/>
            <person name="Schatz M."/>
            <person name="Zhao Q."/>
            <person name="Wortman J.R."/>
            <person name="Bidwell S.L."/>
            <person name="Alsmark U.C.M."/>
            <person name="Besteiro S."/>
            <person name="Sicheritz-Ponten T."/>
            <person name="Noel C.J."/>
            <person name="Dacks J.B."/>
            <person name="Foster P.G."/>
            <person name="Simillion C."/>
            <person name="Van de Peer Y."/>
            <person name="Miranda-Saavedra D."/>
            <person name="Barton G.J."/>
            <person name="Westrop G.D."/>
            <person name="Mueller S."/>
            <person name="Dessi D."/>
            <person name="Fiori P.L."/>
            <person name="Ren Q."/>
            <person name="Paulsen I."/>
            <person name="Zhang H."/>
            <person name="Bastida-Corcuera F.D."/>
            <person name="Simoes-Barbosa A."/>
            <person name="Brown M.T."/>
            <person name="Hayes R.D."/>
            <person name="Mukherjee M."/>
            <person name="Okumura C.Y."/>
            <person name="Schneider R."/>
            <person name="Smith A.J."/>
            <person name="Vanacova S."/>
            <person name="Villalvazo M."/>
            <person name="Haas B.J."/>
            <person name="Pertea M."/>
            <person name="Feldblyum T.V."/>
            <person name="Utterback T.R."/>
            <person name="Shu C.L."/>
            <person name="Osoegawa K."/>
            <person name="de Jong P.J."/>
            <person name="Hrdy I."/>
            <person name="Horvathova L."/>
            <person name="Zubacova Z."/>
            <person name="Dolezal P."/>
            <person name="Malik S.B."/>
            <person name="Logsdon J.M. Jr."/>
            <person name="Henze K."/>
            <person name="Gupta A."/>
            <person name="Wang C.C."/>
            <person name="Dunne R.L."/>
            <person name="Upcroft J.A."/>
            <person name="Upcroft P."/>
            <person name="White O."/>
            <person name="Salzberg S.L."/>
            <person name="Tang P."/>
            <person name="Chiu C.-H."/>
            <person name="Lee Y.-S."/>
            <person name="Embley T.M."/>
            <person name="Coombs G.H."/>
            <person name="Mottram J.C."/>
            <person name="Tachezy J."/>
            <person name="Fraser-Liggett C.M."/>
            <person name="Johnson P.J."/>
        </authorList>
    </citation>
    <scope>NUCLEOTIDE SEQUENCE [LARGE SCALE GENOMIC DNA]</scope>
    <source>
        <strain evidence="2">G3</strain>
    </source>
</reference>
<proteinExistence type="predicted"/>
<evidence type="ECO:0000313" key="2">
    <source>
        <dbReference type="EMBL" id="EAY06727.1"/>
    </source>
</evidence>
<dbReference type="EMBL" id="DS113416">
    <property type="protein sequence ID" value="EAY06727.1"/>
    <property type="molecule type" value="Genomic_DNA"/>
</dbReference>
<gene>
    <name evidence="2" type="ORF">TVAG_310140</name>
</gene>
<dbReference type="InterPro" id="IPR018845">
    <property type="entry name" value="Initiator-bd"/>
</dbReference>
<reference evidence="2" key="1">
    <citation type="submission" date="2006-10" db="EMBL/GenBank/DDBJ databases">
        <authorList>
            <person name="Amadeo P."/>
            <person name="Zhao Q."/>
            <person name="Wortman J."/>
            <person name="Fraser-Liggett C."/>
            <person name="Carlton J."/>
        </authorList>
    </citation>
    <scope>NUCLEOTIDE SEQUENCE</scope>
    <source>
        <strain evidence="2">G3</strain>
    </source>
</reference>
<evidence type="ECO:0000313" key="3">
    <source>
        <dbReference type="Proteomes" id="UP000001542"/>
    </source>
</evidence>
<sequence>MNSDIPKFWGLLSNADRYQYMYLRNALSSQSGKSIRNKRVENFAETLQAIKQFCIRGDGHDWCRFLVAGICWLPEGGIAVNTHQLRLLVVKCKSSINGSLHKMGYNYGMERPEAAAAIIRQIPLLKDNPAELRQWTARLDQPVACSPPTTSPISQPQNIQVPQPQNVEIFVQEAIAPQHDLVSNQSKDVVCSEFTDASFLDFSDEFDLGLDSSFGV</sequence>
<dbReference type="RefSeq" id="XP_001318950.1">
    <property type="nucleotide sequence ID" value="XM_001318915.1"/>
</dbReference>
<feature type="domain" description="Initiator binding" evidence="1">
    <location>
        <begin position="15"/>
        <end position="138"/>
    </location>
</feature>
<organism evidence="2 3">
    <name type="scientific">Trichomonas vaginalis (strain ATCC PRA-98 / G3)</name>
    <dbReference type="NCBI Taxonomy" id="412133"/>
    <lineage>
        <taxon>Eukaryota</taxon>
        <taxon>Metamonada</taxon>
        <taxon>Parabasalia</taxon>
        <taxon>Trichomonadida</taxon>
        <taxon>Trichomonadidae</taxon>
        <taxon>Trichomonas</taxon>
    </lineage>
</organism>
<evidence type="ECO:0000259" key="1">
    <source>
        <dbReference type="Pfam" id="PF10416"/>
    </source>
</evidence>